<keyword evidence="2" id="KW-1185">Reference proteome</keyword>
<reference evidence="1 2" key="1">
    <citation type="submission" date="2022-07" db="EMBL/GenBank/DDBJ databases">
        <title>Genome sequence of Terrisporobacter mayombei DSM6539.</title>
        <authorList>
            <person name="Boeer T."/>
            <person name="Bengelsdorf F.R."/>
            <person name="Daniel R."/>
            <person name="Poehlein A."/>
        </authorList>
    </citation>
    <scope>NUCLEOTIDE SEQUENCE [LARGE SCALE GENOMIC DNA]</scope>
    <source>
        <strain evidence="1 2">DSM 6539</strain>
    </source>
</reference>
<accession>A0ABY9Q5C6</accession>
<protein>
    <submittedName>
        <fullName evidence="1">Uncharacterized protein</fullName>
    </submittedName>
</protein>
<dbReference type="RefSeq" id="WP_228105077.1">
    <property type="nucleotide sequence ID" value="NZ_JAHZMP010000003.1"/>
</dbReference>
<dbReference type="EMBL" id="CP101637">
    <property type="protein sequence ID" value="WMT83198.1"/>
    <property type="molecule type" value="Genomic_DNA"/>
</dbReference>
<dbReference type="Proteomes" id="UP001235030">
    <property type="component" value="Chromosome"/>
</dbReference>
<gene>
    <name evidence="1" type="ORF">TEMA_36990</name>
</gene>
<evidence type="ECO:0000313" key="2">
    <source>
        <dbReference type="Proteomes" id="UP001235030"/>
    </source>
</evidence>
<evidence type="ECO:0000313" key="1">
    <source>
        <dbReference type="EMBL" id="WMT83198.1"/>
    </source>
</evidence>
<organism evidence="1 2">
    <name type="scientific">Terrisporobacter mayombei</name>
    <dbReference type="NCBI Taxonomy" id="1541"/>
    <lineage>
        <taxon>Bacteria</taxon>
        <taxon>Bacillati</taxon>
        <taxon>Bacillota</taxon>
        <taxon>Clostridia</taxon>
        <taxon>Peptostreptococcales</taxon>
        <taxon>Peptostreptococcaceae</taxon>
        <taxon>Terrisporobacter</taxon>
    </lineage>
</organism>
<proteinExistence type="predicted"/>
<name>A0ABY9Q5C6_9FIRM</name>
<sequence>MIAFTMSIAPSLNTFNTEHVSVIEAATKETFSNFKVNSVYSSSSSKYAYVNGGSSTSNIYPKTSKEHNMEGAIRIKESQAKSKGYGACKRR</sequence>